<dbReference type="SUPFAM" id="SSF53098">
    <property type="entry name" value="Ribonuclease H-like"/>
    <property type="match status" value="1"/>
</dbReference>
<gene>
    <name evidence="1" type="ORF">KP509_03G043100</name>
</gene>
<proteinExistence type="predicted"/>
<organism evidence="1 2">
    <name type="scientific">Ceratopteris richardii</name>
    <name type="common">Triangle waterfern</name>
    <dbReference type="NCBI Taxonomy" id="49495"/>
    <lineage>
        <taxon>Eukaryota</taxon>
        <taxon>Viridiplantae</taxon>
        <taxon>Streptophyta</taxon>
        <taxon>Embryophyta</taxon>
        <taxon>Tracheophyta</taxon>
        <taxon>Polypodiopsida</taxon>
        <taxon>Polypodiidae</taxon>
        <taxon>Polypodiales</taxon>
        <taxon>Pteridineae</taxon>
        <taxon>Pteridaceae</taxon>
        <taxon>Parkerioideae</taxon>
        <taxon>Ceratopteris</taxon>
    </lineage>
</organism>
<dbReference type="GO" id="GO:0003676">
    <property type="term" value="F:nucleic acid binding"/>
    <property type="evidence" value="ECO:0007669"/>
    <property type="project" value="InterPro"/>
</dbReference>
<dbReference type="PANTHER" id="PTHR37984:SF5">
    <property type="entry name" value="PROTEIN NYNRIN-LIKE"/>
    <property type="match status" value="1"/>
</dbReference>
<accession>A0A8T2UZ95</accession>
<evidence type="ECO:0008006" key="3">
    <source>
        <dbReference type="Google" id="ProtNLM"/>
    </source>
</evidence>
<dbReference type="InterPro" id="IPR050951">
    <property type="entry name" value="Retrovirus_Pol_polyprotein"/>
</dbReference>
<dbReference type="OrthoDB" id="1739513at2759"/>
<comment type="caution">
    <text evidence="1">The sequence shown here is derived from an EMBL/GenBank/DDBJ whole genome shotgun (WGS) entry which is preliminary data.</text>
</comment>
<keyword evidence="2" id="KW-1185">Reference proteome</keyword>
<protein>
    <recommendedName>
        <fullName evidence="3">Integrase catalytic domain-containing protein</fullName>
    </recommendedName>
</protein>
<evidence type="ECO:0000313" key="2">
    <source>
        <dbReference type="Proteomes" id="UP000825935"/>
    </source>
</evidence>
<dbReference type="Gene3D" id="3.30.420.10">
    <property type="entry name" value="Ribonuclease H-like superfamily/Ribonuclease H"/>
    <property type="match status" value="1"/>
</dbReference>
<evidence type="ECO:0000313" key="1">
    <source>
        <dbReference type="EMBL" id="KAH7441551.1"/>
    </source>
</evidence>
<sequence length="223" mass="26120">MPLRIEQMQYIVLVREDLTNHVEGRALRIKKKSNVCNFLLEDVFSKFGYVEKEAKDFFEKYGIQWSLTTAYSPEANGNIEREHSPIIKALAKSYEGKIKNWPKYIPFALWADRMACTMTTRYMPTRLMNLIEEALIKLKASRQKNKIVFDKSHRLRPKKLNEGDWVLVYDSSQYTQYEAHHELVKRWFGPYMICKVFGNGTYSLKELDGPKLKDLIAGKGIKL</sequence>
<dbReference type="PANTHER" id="PTHR37984">
    <property type="entry name" value="PROTEIN CBG26694"/>
    <property type="match status" value="1"/>
</dbReference>
<dbReference type="AlphaFoldDB" id="A0A8T2UZ95"/>
<dbReference type="EMBL" id="CM035408">
    <property type="protein sequence ID" value="KAH7441551.1"/>
    <property type="molecule type" value="Genomic_DNA"/>
</dbReference>
<dbReference type="Proteomes" id="UP000825935">
    <property type="component" value="Chromosome 3"/>
</dbReference>
<dbReference type="InterPro" id="IPR036397">
    <property type="entry name" value="RNaseH_sf"/>
</dbReference>
<name>A0A8T2UZ95_CERRI</name>
<reference evidence="1" key="1">
    <citation type="submission" date="2021-08" db="EMBL/GenBank/DDBJ databases">
        <title>WGS assembly of Ceratopteris richardii.</title>
        <authorList>
            <person name="Marchant D.B."/>
            <person name="Chen G."/>
            <person name="Jenkins J."/>
            <person name="Shu S."/>
            <person name="Leebens-Mack J."/>
            <person name="Grimwood J."/>
            <person name="Schmutz J."/>
            <person name="Soltis P."/>
            <person name="Soltis D."/>
            <person name="Chen Z.-H."/>
        </authorList>
    </citation>
    <scope>NUCLEOTIDE SEQUENCE</scope>
    <source>
        <strain evidence="1">Whitten #5841</strain>
        <tissue evidence="1">Leaf</tissue>
    </source>
</reference>
<dbReference type="InterPro" id="IPR012337">
    <property type="entry name" value="RNaseH-like_sf"/>
</dbReference>